<sequence length="386" mass="42988">MERNSGQYVHCATAGETYRAHVPAPLPPDPPLAIDADLLTLLEQANRALGRLDGIADLLPDRNLFLYQYVRREAVVSSQIEGTQSSLSDLLLFELAEAPGAPLDDVAEVSQYVAALDHGLKRLAGDFPLCLRLLREIHGVLLAHGRGAHKQPGEFRRSQNWLGGTRPGNAAFVPPPPERLAECLDALERFLHGDDGGLPVLVKTALAHVQFETIHPFLDGNGRLGRLLIILMLVDAGVLRQPLLYLSLYFKVHRLEYYDRLQRVRTHGDWEGWLGFYLKGVAETAQQAVDAARRLLGLFEQDRERIRGLGRIATSALEVHRHLQQRPVSRVAEAVAATGINRTTVTAVFRRLVELGMVRELPGRQRNRVFVYTACLDILSEDTQPL</sequence>
<dbReference type="SUPFAM" id="SSF46785">
    <property type="entry name" value="Winged helix' DNA-binding domain"/>
    <property type="match status" value="1"/>
</dbReference>
<dbReference type="Gene3D" id="1.10.10.10">
    <property type="entry name" value="Winged helix-like DNA-binding domain superfamily/Winged helix DNA-binding domain"/>
    <property type="match status" value="1"/>
</dbReference>
<feature type="binding site" evidence="2">
    <location>
        <position position="215"/>
    </location>
    <ligand>
        <name>ATP</name>
        <dbReference type="ChEBI" id="CHEBI:30616"/>
    </ligand>
</feature>
<comment type="function">
    <text evidence="1">Adenylyltransferase that mediates the addition of adenosine 5'-monophosphate (AMP) to specific residues of target proteins.</text>
</comment>
<proteinExistence type="predicted"/>
<dbReference type="InterPro" id="IPR025758">
    <property type="entry name" value="Fic/DOC_N"/>
</dbReference>
<accession>A0A1B1YTW3</accession>
<organism evidence="6 7">
    <name type="scientific">Immundisolibacter cernigliae</name>
    <dbReference type="NCBI Taxonomy" id="1810504"/>
    <lineage>
        <taxon>Bacteria</taxon>
        <taxon>Pseudomonadati</taxon>
        <taxon>Pseudomonadota</taxon>
        <taxon>Gammaproteobacteria</taxon>
        <taxon>Immundisolibacterales</taxon>
        <taxon>Immundisolibacteraceae</taxon>
        <taxon>Immundisolibacter</taxon>
    </lineage>
</organism>
<dbReference type="InterPro" id="IPR036388">
    <property type="entry name" value="WH-like_DNA-bd_sf"/>
</dbReference>
<dbReference type="InParanoid" id="A0A1B1YTW3"/>
<dbReference type="EC" id="2.7.7.108" evidence="1"/>
<dbReference type="SUPFAM" id="SSF140931">
    <property type="entry name" value="Fic-like"/>
    <property type="match status" value="1"/>
</dbReference>
<feature type="domain" description="Fido" evidence="5">
    <location>
        <begin position="129"/>
        <end position="279"/>
    </location>
</feature>
<reference evidence="7" key="1">
    <citation type="submission" date="2016-03" db="EMBL/GenBank/DDBJ databases">
        <title>Complete genome sequence of Solimmundus cernigliae, representing a novel lineage of polycyclic aromatic hydrocarbon degraders within the Gammaproteobacteria.</title>
        <authorList>
            <person name="Singleton D.R."/>
            <person name="Dickey A.N."/>
            <person name="Scholl E.H."/>
            <person name="Wright F.A."/>
            <person name="Aitken M.D."/>
        </authorList>
    </citation>
    <scope>NUCLEOTIDE SEQUENCE [LARGE SCALE GENOMIC DNA]</scope>
    <source>
        <strain evidence="7">TR3.2</strain>
    </source>
</reference>
<evidence type="ECO:0000256" key="4">
    <source>
        <dbReference type="PIRSR" id="PIRSR640198-2"/>
    </source>
</evidence>
<keyword evidence="1 2" id="KW-0547">Nucleotide-binding</keyword>
<dbReference type="GO" id="GO:0042803">
    <property type="term" value="F:protein homodimerization activity"/>
    <property type="evidence" value="ECO:0007669"/>
    <property type="project" value="UniProtKB-UniRule"/>
</dbReference>
<evidence type="ECO:0000259" key="5">
    <source>
        <dbReference type="PROSITE" id="PS51459"/>
    </source>
</evidence>
<protein>
    <recommendedName>
        <fullName evidence="1">Protein adenylyltransferase</fullName>
        <ecNumber evidence="1">2.7.7.108</ecNumber>
    </recommendedName>
    <alternativeName>
        <fullName evidence="1">AMPylator</fullName>
    </alternativeName>
</protein>
<dbReference type="PROSITE" id="PS51459">
    <property type="entry name" value="FIDO"/>
    <property type="match status" value="1"/>
</dbReference>
<dbReference type="PANTHER" id="PTHR13504:SF38">
    <property type="entry name" value="FIDO DOMAIN-CONTAINING PROTEIN"/>
    <property type="match status" value="1"/>
</dbReference>
<evidence type="ECO:0000256" key="2">
    <source>
        <dbReference type="PIRSR" id="PIRSR038925-1"/>
    </source>
</evidence>
<keyword evidence="1" id="KW-0808">Transferase</keyword>
<dbReference type="OrthoDB" id="9807853at2"/>
<dbReference type="InterPro" id="IPR040198">
    <property type="entry name" value="Fido_containing"/>
</dbReference>
<dbReference type="Pfam" id="PF02661">
    <property type="entry name" value="Fic"/>
    <property type="match status" value="1"/>
</dbReference>
<keyword evidence="1 2" id="KW-0067">ATP-binding</keyword>
<feature type="active site" evidence="3">
    <location>
        <position position="215"/>
    </location>
</feature>
<dbReference type="GO" id="GO:0005524">
    <property type="term" value="F:ATP binding"/>
    <property type="evidence" value="ECO:0007669"/>
    <property type="project" value="UniProtKB-UniRule"/>
</dbReference>
<comment type="catalytic activity">
    <reaction evidence="1">
        <text>L-threonyl-[protein] + ATP = 3-O-(5'-adenylyl)-L-threonyl-[protein] + diphosphate</text>
        <dbReference type="Rhea" id="RHEA:54292"/>
        <dbReference type="Rhea" id="RHEA-COMP:11060"/>
        <dbReference type="Rhea" id="RHEA-COMP:13847"/>
        <dbReference type="ChEBI" id="CHEBI:30013"/>
        <dbReference type="ChEBI" id="CHEBI:30616"/>
        <dbReference type="ChEBI" id="CHEBI:33019"/>
        <dbReference type="ChEBI" id="CHEBI:138113"/>
        <dbReference type="EC" id="2.7.7.108"/>
    </reaction>
</comment>
<comment type="catalytic activity">
    <reaction evidence="1">
        <text>L-tyrosyl-[protein] + ATP = O-(5'-adenylyl)-L-tyrosyl-[protein] + diphosphate</text>
        <dbReference type="Rhea" id="RHEA:54288"/>
        <dbReference type="Rhea" id="RHEA-COMP:10136"/>
        <dbReference type="Rhea" id="RHEA-COMP:13846"/>
        <dbReference type="ChEBI" id="CHEBI:30616"/>
        <dbReference type="ChEBI" id="CHEBI:33019"/>
        <dbReference type="ChEBI" id="CHEBI:46858"/>
        <dbReference type="ChEBI" id="CHEBI:83624"/>
        <dbReference type="EC" id="2.7.7.108"/>
    </reaction>
</comment>
<feature type="binding site" evidence="2">
    <location>
        <begin position="220"/>
        <end position="226"/>
    </location>
    <ligand>
        <name>ATP</name>
        <dbReference type="ChEBI" id="CHEBI:30616"/>
    </ligand>
</feature>
<feature type="binding site" evidence="2">
    <location>
        <position position="257"/>
    </location>
    <ligand>
        <name>ATP</name>
        <dbReference type="ChEBI" id="CHEBI:30616"/>
    </ligand>
</feature>
<dbReference type="EMBL" id="CP014671">
    <property type="protein sequence ID" value="ANX04215.1"/>
    <property type="molecule type" value="Genomic_DNA"/>
</dbReference>
<dbReference type="Proteomes" id="UP000092952">
    <property type="component" value="Chromosome"/>
</dbReference>
<keyword evidence="7" id="KW-1185">Reference proteome</keyword>
<evidence type="ECO:0000256" key="3">
    <source>
        <dbReference type="PIRSR" id="PIRSR640198-1"/>
    </source>
</evidence>
<feature type="binding site" evidence="4">
    <location>
        <begin position="219"/>
        <end position="226"/>
    </location>
    <ligand>
        <name>ATP</name>
        <dbReference type="ChEBI" id="CHEBI:30616"/>
    </ligand>
</feature>
<gene>
    <name evidence="6" type="ORF">PG2T_08515</name>
</gene>
<dbReference type="InterPro" id="IPR036390">
    <property type="entry name" value="WH_DNA-bd_sf"/>
</dbReference>
<keyword evidence="1" id="KW-0548">Nucleotidyltransferase</keyword>
<dbReference type="PIRSF" id="PIRSF038925">
    <property type="entry name" value="AMP-prot_trans"/>
    <property type="match status" value="1"/>
</dbReference>
<feature type="binding site" evidence="2">
    <location>
        <position position="81"/>
    </location>
    <ligand>
        <name>ATP</name>
        <dbReference type="ChEBI" id="CHEBI:30616"/>
    </ligand>
</feature>
<dbReference type="PANTHER" id="PTHR13504">
    <property type="entry name" value="FIDO DOMAIN-CONTAINING PROTEIN DDB_G0283145"/>
    <property type="match status" value="1"/>
</dbReference>
<name>A0A1B1YTW3_9GAMM</name>
<dbReference type="STRING" id="1810504.PG2T_08515"/>
<dbReference type="KEGG" id="gbi:PG2T_08515"/>
<dbReference type="GO" id="GO:0070733">
    <property type="term" value="F:AMPylase activity"/>
    <property type="evidence" value="ECO:0007669"/>
    <property type="project" value="UniProtKB-UniRule"/>
</dbReference>
<dbReference type="InterPro" id="IPR003812">
    <property type="entry name" value="Fido"/>
</dbReference>
<feature type="binding site" evidence="4">
    <location>
        <begin position="257"/>
        <end position="258"/>
    </location>
    <ligand>
        <name>ATP</name>
        <dbReference type="ChEBI" id="CHEBI:30616"/>
    </ligand>
</feature>
<comment type="subunit">
    <text evidence="1">Homodimer.</text>
</comment>
<dbReference type="RefSeq" id="WP_068804210.1">
    <property type="nucleotide sequence ID" value="NZ_CP014671.1"/>
</dbReference>
<evidence type="ECO:0000256" key="1">
    <source>
        <dbReference type="PIRNR" id="PIRNR038925"/>
    </source>
</evidence>
<dbReference type="AlphaFoldDB" id="A0A1B1YTW3"/>
<dbReference type="Pfam" id="PF13784">
    <property type="entry name" value="Fic_N"/>
    <property type="match status" value="1"/>
</dbReference>
<dbReference type="Gene3D" id="1.10.3290.10">
    <property type="entry name" value="Fido-like domain"/>
    <property type="match status" value="1"/>
</dbReference>
<dbReference type="InterPro" id="IPR036597">
    <property type="entry name" value="Fido-like_dom_sf"/>
</dbReference>
<evidence type="ECO:0000313" key="7">
    <source>
        <dbReference type="Proteomes" id="UP000092952"/>
    </source>
</evidence>
<dbReference type="InterPro" id="IPR026287">
    <property type="entry name" value="SoFic-like"/>
</dbReference>
<evidence type="ECO:0000313" key="6">
    <source>
        <dbReference type="EMBL" id="ANX04215.1"/>
    </source>
</evidence>
<dbReference type="GO" id="GO:0000287">
    <property type="term" value="F:magnesium ion binding"/>
    <property type="evidence" value="ECO:0007669"/>
    <property type="project" value="UniProtKB-UniRule"/>
</dbReference>